<dbReference type="Pfam" id="PF00076">
    <property type="entry name" value="RRM_1"/>
    <property type="match status" value="2"/>
</dbReference>
<accession>X6LRS1</accession>
<name>X6LRS1_RETFI</name>
<evidence type="ECO:0000256" key="1">
    <source>
        <dbReference type="PROSITE-ProRule" id="PRU00176"/>
    </source>
</evidence>
<dbReference type="AlphaFoldDB" id="X6LRS1"/>
<dbReference type="GO" id="GO:0003723">
    <property type="term" value="F:RNA binding"/>
    <property type="evidence" value="ECO:0007669"/>
    <property type="project" value="UniProtKB-UniRule"/>
</dbReference>
<dbReference type="Proteomes" id="UP000023152">
    <property type="component" value="Unassembled WGS sequence"/>
</dbReference>
<reference evidence="3 4" key="1">
    <citation type="journal article" date="2013" name="Curr. Biol.">
        <title>The Genome of the Foraminiferan Reticulomyxa filosa.</title>
        <authorList>
            <person name="Glockner G."/>
            <person name="Hulsmann N."/>
            <person name="Schleicher M."/>
            <person name="Noegel A.A."/>
            <person name="Eichinger L."/>
            <person name="Gallinger C."/>
            <person name="Pawlowski J."/>
            <person name="Sierra R."/>
            <person name="Euteneuer U."/>
            <person name="Pillet L."/>
            <person name="Moustafa A."/>
            <person name="Platzer M."/>
            <person name="Groth M."/>
            <person name="Szafranski K."/>
            <person name="Schliwa M."/>
        </authorList>
    </citation>
    <scope>NUCLEOTIDE SEQUENCE [LARGE SCALE GENOMIC DNA]</scope>
</reference>
<gene>
    <name evidence="3" type="ORF">RFI_33072</name>
</gene>
<dbReference type="SUPFAM" id="SSF54928">
    <property type="entry name" value="RNA-binding domain, RBD"/>
    <property type="match status" value="1"/>
</dbReference>
<keyword evidence="4" id="KW-1185">Reference proteome</keyword>
<evidence type="ECO:0000313" key="4">
    <source>
        <dbReference type="Proteomes" id="UP000023152"/>
    </source>
</evidence>
<proteinExistence type="predicted"/>
<dbReference type="Gene3D" id="3.30.70.330">
    <property type="match status" value="2"/>
</dbReference>
<dbReference type="InterPro" id="IPR035979">
    <property type="entry name" value="RBD_domain_sf"/>
</dbReference>
<protein>
    <submittedName>
        <fullName evidence="3">RNA-binding protein Mrd1 (Predicted)</fullName>
    </submittedName>
</protein>
<evidence type="ECO:0000313" key="3">
    <source>
        <dbReference type="EMBL" id="ETO04324.1"/>
    </source>
</evidence>
<dbReference type="EMBL" id="ASPP01029503">
    <property type="protein sequence ID" value="ETO04324.1"/>
    <property type="molecule type" value="Genomic_DNA"/>
</dbReference>
<sequence length="304" mass="35223">MFKLEDISKDKLQSQMIMKEMKNENEEEIKKKEEKTTKKGKFFGDISEIMLPKDQFAKNKGFAIVEFTSSQSVDQIFSSINGNDKSDKMIEMTFNGRLIQILPSTKNNFNEIEKQQWEQWKSLWLNKENANTTTFPSSNYSKLPLIDVDELDDETLSKLPYKLIRDLRKKYNSVYNDLSWNTKQLNIQKSDLFNDSLSSLSSKLNKIHPSVMASLAETAIIQQTKDFLQEHGVCIDAFQGNRKTCLRSRNVILVKNIPFDIQIQDLQQLFSKYGQLGNILLPETKAMAIIQSLIPLMLKKLFRI</sequence>
<dbReference type="InterPro" id="IPR012677">
    <property type="entry name" value="Nucleotide-bd_a/b_plait_sf"/>
</dbReference>
<dbReference type="PROSITE" id="PS50102">
    <property type="entry name" value="RRM"/>
    <property type="match status" value="1"/>
</dbReference>
<comment type="caution">
    <text evidence="3">The sequence shown here is derived from an EMBL/GenBank/DDBJ whole genome shotgun (WGS) entry which is preliminary data.</text>
</comment>
<organism evidence="3 4">
    <name type="scientific">Reticulomyxa filosa</name>
    <dbReference type="NCBI Taxonomy" id="46433"/>
    <lineage>
        <taxon>Eukaryota</taxon>
        <taxon>Sar</taxon>
        <taxon>Rhizaria</taxon>
        <taxon>Retaria</taxon>
        <taxon>Foraminifera</taxon>
        <taxon>Monothalamids</taxon>
        <taxon>Reticulomyxidae</taxon>
        <taxon>Reticulomyxa</taxon>
    </lineage>
</organism>
<dbReference type="InterPro" id="IPR000504">
    <property type="entry name" value="RRM_dom"/>
</dbReference>
<feature type="domain" description="RRM" evidence="2">
    <location>
        <begin position="14"/>
        <end position="106"/>
    </location>
</feature>
<evidence type="ECO:0000259" key="2">
    <source>
        <dbReference type="PROSITE" id="PS50102"/>
    </source>
</evidence>
<dbReference type="OrthoDB" id="439639at2759"/>
<keyword evidence="1" id="KW-0694">RNA-binding</keyword>